<keyword evidence="2 3" id="KW-0472">Membrane</keyword>
<evidence type="ECO:0000256" key="3">
    <source>
        <dbReference type="SAM" id="Phobius"/>
    </source>
</evidence>
<evidence type="ECO:0000256" key="1">
    <source>
        <dbReference type="ARBA" id="ARBA00010692"/>
    </source>
</evidence>
<dbReference type="Proteomes" id="UP000514720">
    <property type="component" value="Chromosome"/>
</dbReference>
<dbReference type="RefSeq" id="WP_258877225.1">
    <property type="nucleotide sequence ID" value="NZ_CP048914.1"/>
</dbReference>
<organism evidence="4 5">
    <name type="scientific">Candidatus Xianfuyuplasma coldseepsis</name>
    <dbReference type="NCBI Taxonomy" id="2782163"/>
    <lineage>
        <taxon>Bacteria</taxon>
        <taxon>Bacillati</taxon>
        <taxon>Mycoplasmatota</taxon>
        <taxon>Mollicutes</taxon>
        <taxon>Candidatus Izemoplasmatales</taxon>
        <taxon>Candidatus Izemoplasmataceae</taxon>
        <taxon>Candidatus Xianfuyuplasma</taxon>
    </lineage>
</organism>
<keyword evidence="2" id="KW-1003">Cell membrane</keyword>
<proteinExistence type="inferred from homology"/>
<sequence>MNNRVKELLLIALFPSMMGATAGIAIPLGSLPSITLQTLFVYLAGLILNPRDAGISMLVYVLLGAIGVPIFSGFTGGMGILLSVRGGFIFGFIIVAMFVSIMKNVKILNKTYIDLFLVLVISSLLLYMIGGSYIAFVTKGTIWLVLAGFYVYLIGDFIKIFIAIHAYVRIRSHVTYERR</sequence>
<accession>A0A7L7KRI4</accession>
<feature type="transmembrane region" description="Helical" evidence="3">
    <location>
        <begin position="142"/>
        <end position="168"/>
    </location>
</feature>
<dbReference type="InterPro" id="IPR003784">
    <property type="entry name" value="BioY"/>
</dbReference>
<evidence type="ECO:0000313" key="4">
    <source>
        <dbReference type="EMBL" id="QMS85431.1"/>
    </source>
</evidence>
<feature type="transmembrane region" description="Helical" evidence="3">
    <location>
        <begin position="57"/>
        <end position="74"/>
    </location>
</feature>
<dbReference type="PIRSF" id="PIRSF016661">
    <property type="entry name" value="BioY"/>
    <property type="match status" value="1"/>
</dbReference>
<dbReference type="Gene3D" id="1.10.1760.20">
    <property type="match status" value="1"/>
</dbReference>
<feature type="transmembrane region" description="Helical" evidence="3">
    <location>
        <begin position="33"/>
        <end position="50"/>
    </location>
</feature>
<name>A0A7L7KRI4_9MOLU</name>
<dbReference type="GO" id="GO:0015225">
    <property type="term" value="F:biotin transmembrane transporter activity"/>
    <property type="evidence" value="ECO:0007669"/>
    <property type="project" value="UniProtKB-UniRule"/>
</dbReference>
<dbReference type="AlphaFoldDB" id="A0A7L7KRI4"/>
<feature type="transmembrane region" description="Helical" evidence="3">
    <location>
        <begin position="113"/>
        <end position="136"/>
    </location>
</feature>
<dbReference type="Pfam" id="PF02632">
    <property type="entry name" value="BioY"/>
    <property type="match status" value="1"/>
</dbReference>
<protein>
    <recommendedName>
        <fullName evidence="2">Biotin transporter</fullName>
    </recommendedName>
</protein>
<gene>
    <name evidence="4" type="ORF">G4Z02_06565</name>
</gene>
<comment type="subcellular location">
    <subcellularLocation>
        <location evidence="2">Cell membrane</location>
        <topology evidence="2">Multi-pass membrane protein</topology>
    </subcellularLocation>
</comment>
<feature type="transmembrane region" description="Helical" evidence="3">
    <location>
        <begin position="80"/>
        <end position="101"/>
    </location>
</feature>
<dbReference type="KEGG" id="xcl:G4Z02_06565"/>
<keyword evidence="2" id="KW-0813">Transport</keyword>
<keyword evidence="5" id="KW-1185">Reference proteome</keyword>
<evidence type="ECO:0000256" key="2">
    <source>
        <dbReference type="PIRNR" id="PIRNR016661"/>
    </source>
</evidence>
<keyword evidence="3" id="KW-1133">Transmembrane helix</keyword>
<evidence type="ECO:0000313" key="5">
    <source>
        <dbReference type="Proteomes" id="UP000514720"/>
    </source>
</evidence>
<comment type="similarity">
    <text evidence="1 2">Belongs to the BioY family.</text>
</comment>
<dbReference type="EMBL" id="CP048914">
    <property type="protein sequence ID" value="QMS85431.1"/>
    <property type="molecule type" value="Genomic_DNA"/>
</dbReference>
<dbReference type="PANTHER" id="PTHR34295:SF1">
    <property type="entry name" value="BIOTIN TRANSPORTER BIOY"/>
    <property type="match status" value="1"/>
</dbReference>
<reference evidence="4 5" key="1">
    <citation type="submission" date="2020-02" db="EMBL/GenBank/DDBJ databases">
        <authorList>
            <person name="Zheng R.K."/>
            <person name="Sun C.M."/>
        </authorList>
    </citation>
    <scope>NUCLEOTIDE SEQUENCE [LARGE SCALE GENOMIC DNA]</scope>
    <source>
        <strain evidence="5">zrk13</strain>
    </source>
</reference>
<dbReference type="GO" id="GO:0005886">
    <property type="term" value="C:plasma membrane"/>
    <property type="evidence" value="ECO:0007669"/>
    <property type="project" value="UniProtKB-SubCell"/>
</dbReference>
<keyword evidence="3" id="KW-0812">Transmembrane</keyword>
<dbReference type="PANTHER" id="PTHR34295">
    <property type="entry name" value="BIOTIN TRANSPORTER BIOY"/>
    <property type="match status" value="1"/>
</dbReference>